<organism evidence="6 7">
    <name type="scientific">Candidatus Contendobacter odensis Run_B_J11</name>
    <dbReference type="NCBI Taxonomy" id="1400861"/>
    <lineage>
        <taxon>Bacteria</taxon>
        <taxon>Pseudomonadati</taxon>
        <taxon>Pseudomonadota</taxon>
        <taxon>Gammaproteobacteria</taxon>
        <taxon>Candidatus Competibacteraceae</taxon>
        <taxon>Candidatus Contendibacter</taxon>
    </lineage>
</organism>
<dbReference type="GO" id="GO:0046872">
    <property type="term" value="F:metal ion binding"/>
    <property type="evidence" value="ECO:0007669"/>
    <property type="project" value="UniProtKB-KW"/>
</dbReference>
<comment type="cofactor">
    <cofactor evidence="2">
        <name>Fe cation</name>
        <dbReference type="ChEBI" id="CHEBI:24875"/>
    </cofactor>
    <text evidence="2">Binds 1 Fe cation per subunit.</text>
</comment>
<evidence type="ECO:0000313" key="7">
    <source>
        <dbReference type="Proteomes" id="UP000019184"/>
    </source>
</evidence>
<dbReference type="InterPro" id="IPR011051">
    <property type="entry name" value="RmlC_Cupin_sf"/>
</dbReference>
<dbReference type="Gene3D" id="2.60.120.10">
    <property type="entry name" value="Jelly Rolls"/>
    <property type="match status" value="2"/>
</dbReference>
<sequence>MAILRAAAERGRANHGWLDSAHSFSFSSYYDPQHMGFGPLRVINDDRIIPGAGFDTHGHQDMEIVSYVLEGALAHRDSLGTGSVIRPGDVQRMSAGTGIQHSEFNPSQTDPVHFLQIWIIPDRVGYPPSYEQKYFGAAEKRGRLCLVASCEGRAGSVTLHQDVDLYAALLDGEDVTEFDLREGRLAWIQVAQGEMCVNGQLLSEGDGLAIDESGWLRLEGAQTAEVLLFDMSARWKVA</sequence>
<dbReference type="EC" id="1.13.11.24" evidence="6"/>
<evidence type="ECO:0000259" key="4">
    <source>
        <dbReference type="Pfam" id="PF02678"/>
    </source>
</evidence>
<dbReference type="InterPro" id="IPR014710">
    <property type="entry name" value="RmlC-like_jellyroll"/>
</dbReference>
<dbReference type="PANTHER" id="PTHR43212:SF3">
    <property type="entry name" value="QUERCETIN 2,3-DIOXYGENASE"/>
    <property type="match status" value="1"/>
</dbReference>
<protein>
    <submittedName>
        <fullName evidence="6">Quercetin 2,3-dioxygenase</fullName>
        <ecNumber evidence="6">1.13.11.24</ecNumber>
    </submittedName>
</protein>
<evidence type="ECO:0000259" key="5">
    <source>
        <dbReference type="Pfam" id="PF17954"/>
    </source>
</evidence>
<dbReference type="OrthoDB" id="9780903at2"/>
<dbReference type="RefSeq" id="WP_034431798.1">
    <property type="nucleotide sequence ID" value="NZ_CBTK010000086.1"/>
</dbReference>
<keyword evidence="2" id="KW-0479">Metal-binding</keyword>
<name>A0A7U7G9W9_9GAMM</name>
<feature type="domain" description="Pirin N-terminal" evidence="4">
    <location>
        <begin position="10"/>
        <end position="119"/>
    </location>
</feature>
<accession>A0A7U7G9W9</accession>
<dbReference type="Proteomes" id="UP000019184">
    <property type="component" value="Unassembled WGS sequence"/>
</dbReference>
<dbReference type="EMBL" id="CBTK010000086">
    <property type="protein sequence ID" value="CDH44612.1"/>
    <property type="molecule type" value="Genomic_DNA"/>
</dbReference>
<dbReference type="PANTHER" id="PTHR43212">
    <property type="entry name" value="QUERCETIN 2,3-DIOXYGENASE"/>
    <property type="match status" value="1"/>
</dbReference>
<evidence type="ECO:0000256" key="1">
    <source>
        <dbReference type="ARBA" id="ARBA00008416"/>
    </source>
</evidence>
<feature type="binding site" evidence="2">
    <location>
        <position position="103"/>
    </location>
    <ligand>
        <name>Fe cation</name>
        <dbReference type="ChEBI" id="CHEBI:24875"/>
    </ligand>
</feature>
<keyword evidence="6" id="KW-0560">Oxidoreductase</keyword>
<feature type="domain" description="Quercetin 2,3-dioxygenase C-terminal cupin" evidence="5">
    <location>
        <begin position="146"/>
        <end position="231"/>
    </location>
</feature>
<gene>
    <name evidence="6" type="ORF">BN874_1760014</name>
</gene>
<dbReference type="AlphaFoldDB" id="A0A7U7G9W9"/>
<dbReference type="GO" id="GO:0008127">
    <property type="term" value="F:quercetin 2,3-dioxygenase activity"/>
    <property type="evidence" value="ECO:0007669"/>
    <property type="project" value="UniProtKB-EC"/>
</dbReference>
<dbReference type="InterPro" id="IPR003829">
    <property type="entry name" value="Pirin_N_dom"/>
</dbReference>
<reference evidence="6 7" key="1">
    <citation type="journal article" date="2014" name="ISME J.">
        <title>Candidatus Competibacter-lineage genomes retrieved from metagenomes reveal functional metabolic diversity.</title>
        <authorList>
            <person name="McIlroy S.J."/>
            <person name="Albertsen M."/>
            <person name="Andresen E.K."/>
            <person name="Saunders A.M."/>
            <person name="Kristiansen R."/>
            <person name="Stokholm-Bjerregaard M."/>
            <person name="Nielsen K.L."/>
            <person name="Nielsen P.H."/>
        </authorList>
    </citation>
    <scope>NUCLEOTIDE SEQUENCE [LARGE SCALE GENOMIC DNA]</scope>
    <source>
        <strain evidence="6 7">Run_B_J11</strain>
    </source>
</reference>
<keyword evidence="7" id="KW-1185">Reference proteome</keyword>
<evidence type="ECO:0000313" key="6">
    <source>
        <dbReference type="EMBL" id="CDH44612.1"/>
    </source>
</evidence>
<dbReference type="InterPro" id="IPR012093">
    <property type="entry name" value="Pirin"/>
</dbReference>
<feature type="binding site" evidence="2">
    <location>
        <position position="101"/>
    </location>
    <ligand>
        <name>Fe cation</name>
        <dbReference type="ChEBI" id="CHEBI:24875"/>
    </ligand>
</feature>
<dbReference type="Pfam" id="PF02678">
    <property type="entry name" value="Pirin"/>
    <property type="match status" value="1"/>
</dbReference>
<evidence type="ECO:0000256" key="3">
    <source>
        <dbReference type="RuleBase" id="RU003457"/>
    </source>
</evidence>
<keyword evidence="2" id="KW-0408">Iron</keyword>
<dbReference type="InterPro" id="IPR041602">
    <property type="entry name" value="Quercetinase_C"/>
</dbReference>
<proteinExistence type="inferred from homology"/>
<evidence type="ECO:0000256" key="2">
    <source>
        <dbReference type="PIRSR" id="PIRSR006232-1"/>
    </source>
</evidence>
<dbReference type="Pfam" id="PF17954">
    <property type="entry name" value="Pirin_C_2"/>
    <property type="match status" value="1"/>
</dbReference>
<comment type="similarity">
    <text evidence="1 3">Belongs to the pirin family.</text>
</comment>
<comment type="caution">
    <text evidence="6">The sequence shown here is derived from an EMBL/GenBank/DDBJ whole genome shotgun (WGS) entry which is preliminary data.</text>
</comment>
<dbReference type="PIRSF" id="PIRSF006232">
    <property type="entry name" value="Pirin"/>
    <property type="match status" value="1"/>
</dbReference>
<dbReference type="CDD" id="cd02910">
    <property type="entry name" value="cupin_Yhhw_N"/>
    <property type="match status" value="1"/>
</dbReference>
<feature type="binding site" evidence="2">
    <location>
        <position position="57"/>
    </location>
    <ligand>
        <name>Fe cation</name>
        <dbReference type="ChEBI" id="CHEBI:24875"/>
    </ligand>
</feature>
<dbReference type="SUPFAM" id="SSF51182">
    <property type="entry name" value="RmlC-like cupins"/>
    <property type="match status" value="1"/>
</dbReference>
<feature type="binding site" evidence="2">
    <location>
        <position position="59"/>
    </location>
    <ligand>
        <name>Fe cation</name>
        <dbReference type="ChEBI" id="CHEBI:24875"/>
    </ligand>
</feature>